<dbReference type="AlphaFoldDB" id="A0A1M6PWQ0"/>
<accession>A0A1M6PWQ0</accession>
<dbReference type="Pfam" id="PF17931">
    <property type="entry name" value="TetR_C_23"/>
    <property type="match status" value="1"/>
</dbReference>
<protein>
    <recommendedName>
        <fullName evidence="1">Tetracyclin repressor-like C-terminal domain-containing protein</fullName>
    </recommendedName>
</protein>
<feature type="domain" description="Tetracyclin repressor-like C-terminal" evidence="1">
    <location>
        <begin position="85"/>
        <end position="209"/>
    </location>
</feature>
<dbReference type="OrthoDB" id="193110at2"/>
<dbReference type="Proteomes" id="UP000184510">
    <property type="component" value="Unassembled WGS sequence"/>
</dbReference>
<dbReference type="InterPro" id="IPR041673">
    <property type="entry name" value="TetR_C_23"/>
</dbReference>
<proteinExistence type="predicted"/>
<evidence type="ECO:0000259" key="1">
    <source>
        <dbReference type="Pfam" id="PF17931"/>
    </source>
</evidence>
<sequence>MSEESVVLDKKGIEDAYWRYLLTEGKRPASVFAFCEHVGLDEGAFYESYAGFEAIEASYWKRLIEETLEVLEKDEDYAEYPAEQKLLAFFYTFFAHVQKHRSRLVSYFPRPGLAGMKVLQPMRNRFLEYAKGIVSEGLSEGTLADRKKLTEYYDRMMFEHFRVIIEYYRNDQSEGFADTDAFIEKTVRLAVDGARAGVLDSALDLARFMMRKLPSAK</sequence>
<evidence type="ECO:0000313" key="2">
    <source>
        <dbReference type="EMBL" id="SHK12350.1"/>
    </source>
</evidence>
<dbReference type="EMBL" id="FQYR01000005">
    <property type="protein sequence ID" value="SHK12350.1"/>
    <property type="molecule type" value="Genomic_DNA"/>
</dbReference>
<dbReference type="SUPFAM" id="SSF48498">
    <property type="entry name" value="Tetracyclin repressor-like, C-terminal domain"/>
    <property type="match status" value="1"/>
</dbReference>
<dbReference type="Gene3D" id="1.10.357.10">
    <property type="entry name" value="Tetracycline Repressor, domain 2"/>
    <property type="match status" value="1"/>
</dbReference>
<organism evidence="2 3">
    <name type="scientific">Rubritalea squalenifaciens DSM 18772</name>
    <dbReference type="NCBI Taxonomy" id="1123071"/>
    <lineage>
        <taxon>Bacteria</taxon>
        <taxon>Pseudomonadati</taxon>
        <taxon>Verrucomicrobiota</taxon>
        <taxon>Verrucomicrobiia</taxon>
        <taxon>Verrucomicrobiales</taxon>
        <taxon>Rubritaleaceae</taxon>
        <taxon>Rubritalea</taxon>
    </lineage>
</organism>
<keyword evidence="3" id="KW-1185">Reference proteome</keyword>
<dbReference type="RefSeq" id="WP_143184862.1">
    <property type="nucleotide sequence ID" value="NZ_FQYR01000005.1"/>
</dbReference>
<gene>
    <name evidence="2" type="ORF">SAMN02745181_3325</name>
</gene>
<name>A0A1M6PWQ0_9BACT</name>
<reference evidence="2 3" key="1">
    <citation type="submission" date="2016-11" db="EMBL/GenBank/DDBJ databases">
        <authorList>
            <person name="Jaros S."/>
            <person name="Januszkiewicz K."/>
            <person name="Wedrychowicz H."/>
        </authorList>
    </citation>
    <scope>NUCLEOTIDE SEQUENCE [LARGE SCALE GENOMIC DNA]</scope>
    <source>
        <strain evidence="2 3">DSM 18772</strain>
    </source>
</reference>
<dbReference type="STRING" id="1123071.SAMN02745181_3325"/>
<dbReference type="InterPro" id="IPR036271">
    <property type="entry name" value="Tet_transcr_reg_TetR-rel_C_sf"/>
</dbReference>
<evidence type="ECO:0000313" key="3">
    <source>
        <dbReference type="Proteomes" id="UP000184510"/>
    </source>
</evidence>
<dbReference type="InParanoid" id="A0A1M6PWQ0"/>